<dbReference type="AlphaFoldDB" id="A0A2W4ULH6"/>
<evidence type="ECO:0000313" key="1">
    <source>
        <dbReference type="EMBL" id="PZO20964.1"/>
    </source>
</evidence>
<gene>
    <name evidence="1" type="ORF">DCF25_05655</name>
</gene>
<dbReference type="Proteomes" id="UP000249354">
    <property type="component" value="Unassembled WGS sequence"/>
</dbReference>
<dbReference type="InterPro" id="IPR025132">
    <property type="entry name" value="DUF4058"/>
</dbReference>
<reference evidence="2" key="1">
    <citation type="submission" date="2018-04" db="EMBL/GenBank/DDBJ databases">
        <authorList>
            <person name="Cornet L."/>
        </authorList>
    </citation>
    <scope>NUCLEOTIDE SEQUENCE [LARGE SCALE GENOMIC DNA]</scope>
</reference>
<sequence length="249" mass="28371">MPLFPGMNPYLESPYRWPEVHTWLIVELARTLNPQLKPKYRAAVETRIYTDSVLVGIADAAVFEKPNISPKGKTSVAIATKPERVTIPMMSEVTERYLEIRERETQRVLTVIEVLSPANKRAGQGRKKYLEKRQNILDSNTHLVEIDLLRKGEPMPLCDEQKAAYQILVSRARERPIADRYAFDLRESIPQFSIPLDSGDMEPVIDLKELLNRISRDSGIEESIDYSVQSQPELSATDLDWVHSLPASS</sequence>
<organism evidence="1 2">
    <name type="scientific">Leptolyngbya foveolarum</name>
    <dbReference type="NCBI Taxonomy" id="47253"/>
    <lineage>
        <taxon>Bacteria</taxon>
        <taxon>Bacillati</taxon>
        <taxon>Cyanobacteriota</taxon>
        <taxon>Cyanophyceae</taxon>
        <taxon>Leptolyngbyales</taxon>
        <taxon>Leptolyngbyaceae</taxon>
        <taxon>Leptolyngbya group</taxon>
        <taxon>Leptolyngbya</taxon>
    </lineage>
</organism>
<reference evidence="1 2" key="2">
    <citation type="submission" date="2018-06" db="EMBL/GenBank/DDBJ databases">
        <title>Metagenomic assembly of (sub)arctic Cyanobacteria and their associated microbiome from non-axenic cultures.</title>
        <authorList>
            <person name="Baurain D."/>
        </authorList>
    </citation>
    <scope>NUCLEOTIDE SEQUENCE [LARGE SCALE GENOMIC DNA]</scope>
    <source>
        <strain evidence="1">ULC129bin1</strain>
    </source>
</reference>
<comment type="caution">
    <text evidence="1">The sequence shown here is derived from an EMBL/GenBank/DDBJ whole genome shotgun (WGS) entry which is preliminary data.</text>
</comment>
<dbReference type="EMBL" id="QBMC01000024">
    <property type="protein sequence ID" value="PZO20964.1"/>
    <property type="molecule type" value="Genomic_DNA"/>
</dbReference>
<evidence type="ECO:0000313" key="2">
    <source>
        <dbReference type="Proteomes" id="UP000249354"/>
    </source>
</evidence>
<accession>A0A2W4ULH6</accession>
<proteinExistence type="predicted"/>
<evidence type="ECO:0008006" key="3">
    <source>
        <dbReference type="Google" id="ProtNLM"/>
    </source>
</evidence>
<name>A0A2W4ULH6_9CYAN</name>
<dbReference type="Pfam" id="PF13267">
    <property type="entry name" value="DUF4058"/>
    <property type="match status" value="1"/>
</dbReference>
<protein>
    <recommendedName>
        <fullName evidence="3">DUF4058 domain-containing protein</fullName>
    </recommendedName>
</protein>